<keyword evidence="2" id="KW-1185">Reference proteome</keyword>
<comment type="caution">
    <text evidence="1">The sequence shown here is derived from an EMBL/GenBank/DDBJ whole genome shotgun (WGS) entry which is preliminary data.</text>
</comment>
<proteinExistence type="predicted"/>
<reference evidence="1" key="1">
    <citation type="submission" date="2021-03" db="EMBL/GenBank/DDBJ databases">
        <title>Leucobacter chromiisoli sp. nov., isolated from chromium-containing soil of chemical plant.</title>
        <authorList>
            <person name="Xu Z."/>
        </authorList>
    </citation>
    <scope>NUCLEOTIDE SEQUENCE</scope>
    <source>
        <strain evidence="1">S27</strain>
    </source>
</reference>
<name>A0A939MU31_9MICO</name>
<evidence type="ECO:0000313" key="2">
    <source>
        <dbReference type="Proteomes" id="UP000664382"/>
    </source>
</evidence>
<dbReference type="EMBL" id="JAGDYM010000016">
    <property type="protein sequence ID" value="MBO1902989.1"/>
    <property type="molecule type" value="Genomic_DNA"/>
</dbReference>
<dbReference type="SUPFAM" id="SSF54862">
    <property type="entry name" value="4Fe-4S ferredoxins"/>
    <property type="match status" value="1"/>
</dbReference>
<evidence type="ECO:0000313" key="1">
    <source>
        <dbReference type="EMBL" id="MBO1902989.1"/>
    </source>
</evidence>
<dbReference type="RefSeq" id="WP_208098743.1">
    <property type="nucleotide sequence ID" value="NZ_JAGDYM010000016.1"/>
</dbReference>
<gene>
    <name evidence="1" type="ORF">J4H92_13660</name>
</gene>
<organism evidence="1 2">
    <name type="scientific">Leucobacter weissii</name>
    <dbReference type="NCBI Taxonomy" id="1983706"/>
    <lineage>
        <taxon>Bacteria</taxon>
        <taxon>Bacillati</taxon>
        <taxon>Actinomycetota</taxon>
        <taxon>Actinomycetes</taxon>
        <taxon>Micrococcales</taxon>
        <taxon>Microbacteriaceae</taxon>
        <taxon>Leucobacter</taxon>
    </lineage>
</organism>
<protein>
    <submittedName>
        <fullName evidence="1">Ferredoxin</fullName>
    </submittedName>
</protein>
<sequence length="72" mass="7375">MSENEWQVSVSGRCIGAGLCLAIAPDHFRLDGIRAQSTGTVTGQEAHDLVVSAAGVCPARAITMTPAHAAAE</sequence>
<dbReference type="Proteomes" id="UP000664382">
    <property type="component" value="Unassembled WGS sequence"/>
</dbReference>
<accession>A0A939MU31</accession>
<dbReference type="Gene3D" id="3.30.70.20">
    <property type="match status" value="1"/>
</dbReference>
<dbReference type="AlphaFoldDB" id="A0A939MU31"/>
<dbReference type="Pfam" id="PF13370">
    <property type="entry name" value="Fer4_13"/>
    <property type="match status" value="1"/>
</dbReference>